<keyword evidence="1" id="KW-0812">Transmembrane</keyword>
<dbReference type="OrthoDB" id="4470249at2"/>
<evidence type="ECO:0000256" key="1">
    <source>
        <dbReference type="SAM" id="Phobius"/>
    </source>
</evidence>
<dbReference type="NCBIfam" id="TIGR04088">
    <property type="entry name" value="cognate_SipW"/>
    <property type="match status" value="1"/>
</dbReference>
<reference evidence="2 3" key="2">
    <citation type="journal article" date="2017" name="Int. J. Syst. Evol. Microbiol.">
        <title>Gordonia phthalatica sp. nov., a di-n-butyl phthalate-degrading bacterium isolated from activated sludge.</title>
        <authorList>
            <person name="Jin D."/>
            <person name="Kong X."/>
            <person name="Jia M."/>
            <person name="Yu X."/>
            <person name="Wang X."/>
            <person name="Zhuang X."/>
            <person name="Deng Y."/>
            <person name="Bai Z."/>
        </authorList>
    </citation>
    <scope>NUCLEOTIDE SEQUENCE [LARGE SCALE GENOMIC DNA]</scope>
    <source>
        <strain evidence="2 3">QH-11</strain>
    </source>
</reference>
<dbReference type="Proteomes" id="UP000063789">
    <property type="component" value="Chromosome"/>
</dbReference>
<accession>A0A0N9N4H2</accession>
<dbReference type="AlphaFoldDB" id="A0A0N9N4H2"/>
<dbReference type="STRING" id="1136941.ACH46_15970"/>
<dbReference type="PATRIC" id="fig|1136941.3.peg.3263"/>
<dbReference type="KEGG" id="goq:ACH46_15970"/>
<organism evidence="2 3">
    <name type="scientific">Gordonia phthalatica</name>
    <dbReference type="NCBI Taxonomy" id="1136941"/>
    <lineage>
        <taxon>Bacteria</taxon>
        <taxon>Bacillati</taxon>
        <taxon>Actinomycetota</taxon>
        <taxon>Actinomycetes</taxon>
        <taxon>Mycobacteriales</taxon>
        <taxon>Gordoniaceae</taxon>
        <taxon>Gordonia</taxon>
    </lineage>
</organism>
<dbReference type="EMBL" id="CP011853">
    <property type="protein sequence ID" value="ALG85704.1"/>
    <property type="molecule type" value="Genomic_DNA"/>
</dbReference>
<keyword evidence="1" id="KW-0472">Membrane</keyword>
<sequence>MSSPHNTRGRLGELAWTRTRAVLSLGMVFGLGAVGTMAAWSDTATATTGMFSTGSVNVELKLNSQHPTYAFEALDKLNLARGASVAGMLPVNNTGDADFDYVAKAVTADQGTAGYGSANAGVFAQNLTVTVFSGGTTDGATCSGGTQISSNALALGTTDIVSTSRRIAVGDTDRLCFQVALEADAPLAARMSALSVGFQFAATQA</sequence>
<protein>
    <submittedName>
        <fullName evidence="2">Uncharacterized protein</fullName>
    </submittedName>
</protein>
<reference evidence="3" key="1">
    <citation type="submission" date="2015-06" db="EMBL/GenBank/DDBJ databases">
        <title>Complete genome sequence and metabolic analysis of phthalate degradation pathway in Gordonia sp. QH-11.</title>
        <authorList>
            <person name="Jin D."/>
            <person name="Kong X."/>
            <person name="Bai Z."/>
        </authorList>
    </citation>
    <scope>NUCLEOTIDE SEQUENCE [LARGE SCALE GENOMIC DNA]</scope>
    <source>
        <strain evidence="3">QH-11</strain>
    </source>
</reference>
<dbReference type="InterPro" id="IPR023833">
    <property type="entry name" value="Signal_pept_SipW-depend-type"/>
</dbReference>
<name>A0A0N9N4H2_9ACTN</name>
<proteinExistence type="predicted"/>
<keyword evidence="3" id="KW-1185">Reference proteome</keyword>
<evidence type="ECO:0000313" key="3">
    <source>
        <dbReference type="Proteomes" id="UP000063789"/>
    </source>
</evidence>
<feature type="transmembrane region" description="Helical" evidence="1">
    <location>
        <begin position="21"/>
        <end position="40"/>
    </location>
</feature>
<keyword evidence="1" id="KW-1133">Transmembrane helix</keyword>
<gene>
    <name evidence="2" type="ORF">ACH46_15970</name>
</gene>
<dbReference type="RefSeq" id="WP_062393796.1">
    <property type="nucleotide sequence ID" value="NZ_CP011853.1"/>
</dbReference>
<evidence type="ECO:0000313" key="2">
    <source>
        <dbReference type="EMBL" id="ALG85704.1"/>
    </source>
</evidence>